<proteinExistence type="predicted"/>
<dbReference type="InterPro" id="IPR013216">
    <property type="entry name" value="Methyltransf_11"/>
</dbReference>
<reference evidence="3" key="1">
    <citation type="submission" date="2017-09" db="EMBL/GenBank/DDBJ databases">
        <title>Depth-based differentiation of microbial function through sediment-hosted aquifers and enrichment of novel symbionts in the deep terrestrial subsurface.</title>
        <authorList>
            <person name="Probst A.J."/>
            <person name="Ladd B."/>
            <person name="Jarett J.K."/>
            <person name="Geller-Mcgrath D.E."/>
            <person name="Sieber C.M.K."/>
            <person name="Emerson J.B."/>
            <person name="Anantharaman K."/>
            <person name="Thomas B.C."/>
            <person name="Malmstrom R."/>
            <person name="Stieglmeier M."/>
            <person name="Klingl A."/>
            <person name="Woyke T."/>
            <person name="Ryan C.M."/>
            <person name="Banfield J.F."/>
        </authorList>
    </citation>
    <scope>NUCLEOTIDE SEQUENCE [LARGE SCALE GENOMIC DNA]</scope>
</reference>
<feature type="domain" description="Methyltransferase type 11" evidence="1">
    <location>
        <begin position="46"/>
        <end position="119"/>
    </location>
</feature>
<evidence type="ECO:0000259" key="1">
    <source>
        <dbReference type="Pfam" id="PF08241"/>
    </source>
</evidence>
<sequence>MVRLNSQGKLFAKYKSLNLKDKIYQVKALDLAQELVGGRKNRIKLLDIGCADGSYAAYVGEKLKAETYGVDISAHAIKKAKTRLDQAVRGDVSKRLPFTDASFELIFVLEVIEHIYDTDYYTSKVLARQMKAHGLKLVKLTSANFLAPMITSLYAPQIYVRLMMKLGDCLPTLGSHLIAVGTK</sequence>
<accession>A0A2H0WYJ9</accession>
<dbReference type="InterPro" id="IPR029063">
    <property type="entry name" value="SAM-dependent_MTases_sf"/>
</dbReference>
<dbReference type="SUPFAM" id="SSF53335">
    <property type="entry name" value="S-adenosyl-L-methionine-dependent methyltransferases"/>
    <property type="match status" value="1"/>
</dbReference>
<dbReference type="Gene3D" id="3.40.50.150">
    <property type="entry name" value="Vaccinia Virus protein VP39"/>
    <property type="match status" value="1"/>
</dbReference>
<gene>
    <name evidence="2" type="ORF">COT54_03460</name>
</gene>
<dbReference type="GO" id="GO:0008757">
    <property type="term" value="F:S-adenosylmethionine-dependent methyltransferase activity"/>
    <property type="evidence" value="ECO:0007669"/>
    <property type="project" value="InterPro"/>
</dbReference>
<dbReference type="EMBL" id="PEYY01000129">
    <property type="protein sequence ID" value="PIS17671.1"/>
    <property type="molecule type" value="Genomic_DNA"/>
</dbReference>
<dbReference type="AlphaFoldDB" id="A0A2H0WYJ9"/>
<evidence type="ECO:0000313" key="3">
    <source>
        <dbReference type="Proteomes" id="UP000229574"/>
    </source>
</evidence>
<protein>
    <recommendedName>
        <fullName evidence="1">Methyltransferase type 11 domain-containing protein</fullName>
    </recommendedName>
</protein>
<dbReference type="Pfam" id="PF08241">
    <property type="entry name" value="Methyltransf_11"/>
    <property type="match status" value="1"/>
</dbReference>
<organism evidence="2 3">
    <name type="scientific">Candidatus Collierbacteria bacterium CG09_land_8_20_14_0_10_46_12</name>
    <dbReference type="NCBI Taxonomy" id="1974533"/>
    <lineage>
        <taxon>Bacteria</taxon>
        <taxon>Candidatus Collieribacteriota</taxon>
    </lineage>
</organism>
<dbReference type="PANTHER" id="PTHR43861">
    <property type="entry name" value="TRANS-ACONITATE 2-METHYLTRANSFERASE-RELATED"/>
    <property type="match status" value="1"/>
</dbReference>
<evidence type="ECO:0000313" key="2">
    <source>
        <dbReference type="EMBL" id="PIS17671.1"/>
    </source>
</evidence>
<dbReference type="Proteomes" id="UP000229574">
    <property type="component" value="Unassembled WGS sequence"/>
</dbReference>
<comment type="caution">
    <text evidence="2">The sequence shown here is derived from an EMBL/GenBank/DDBJ whole genome shotgun (WGS) entry which is preliminary data.</text>
</comment>
<dbReference type="CDD" id="cd02440">
    <property type="entry name" value="AdoMet_MTases"/>
    <property type="match status" value="1"/>
</dbReference>
<name>A0A2H0WYJ9_9BACT</name>